<evidence type="ECO:0000256" key="2">
    <source>
        <dbReference type="ARBA" id="ARBA00009077"/>
    </source>
</evidence>
<dbReference type="GO" id="GO:0005737">
    <property type="term" value="C:cytoplasm"/>
    <property type="evidence" value="ECO:0007669"/>
    <property type="project" value="TreeGrafter"/>
</dbReference>
<name>A0A2T2X7X0_9FIRM</name>
<dbReference type="CDD" id="cd00614">
    <property type="entry name" value="CGS_like"/>
    <property type="match status" value="1"/>
</dbReference>
<feature type="modified residue" description="N6-(pyridoxal phosphate)lysine" evidence="4">
    <location>
        <position position="206"/>
    </location>
</feature>
<dbReference type="FunFam" id="3.40.640.10:FF:000009">
    <property type="entry name" value="Cystathionine gamma-synthase homolog"/>
    <property type="match status" value="1"/>
</dbReference>
<evidence type="ECO:0000313" key="6">
    <source>
        <dbReference type="EMBL" id="PSR30600.1"/>
    </source>
</evidence>
<dbReference type="InterPro" id="IPR000277">
    <property type="entry name" value="Cys/Met-Metab_PyrdxlP-dep_enz"/>
</dbReference>
<dbReference type="GO" id="GO:0016846">
    <property type="term" value="F:carbon-sulfur lyase activity"/>
    <property type="evidence" value="ECO:0007669"/>
    <property type="project" value="TreeGrafter"/>
</dbReference>
<dbReference type="SUPFAM" id="SSF53383">
    <property type="entry name" value="PLP-dependent transferases"/>
    <property type="match status" value="1"/>
</dbReference>
<evidence type="ECO:0000256" key="3">
    <source>
        <dbReference type="ARBA" id="ARBA00022898"/>
    </source>
</evidence>
<comment type="caution">
    <text evidence="6">The sequence shown here is derived from an EMBL/GenBank/DDBJ whole genome shotgun (WGS) entry which is preliminary data.</text>
</comment>
<dbReference type="Gene3D" id="3.40.640.10">
    <property type="entry name" value="Type I PLP-dependent aspartate aminotransferase-like (Major domain)"/>
    <property type="match status" value="1"/>
</dbReference>
<dbReference type="AlphaFoldDB" id="A0A2T2X7X0"/>
<organism evidence="6 7">
    <name type="scientific">Sulfobacillus benefaciens</name>
    <dbReference type="NCBI Taxonomy" id="453960"/>
    <lineage>
        <taxon>Bacteria</taxon>
        <taxon>Bacillati</taxon>
        <taxon>Bacillota</taxon>
        <taxon>Clostridia</taxon>
        <taxon>Eubacteriales</taxon>
        <taxon>Clostridiales Family XVII. Incertae Sedis</taxon>
        <taxon>Sulfobacillus</taxon>
    </lineage>
</organism>
<dbReference type="Gene3D" id="3.90.1150.10">
    <property type="entry name" value="Aspartate Aminotransferase, domain 1"/>
    <property type="match status" value="1"/>
</dbReference>
<dbReference type="PANTHER" id="PTHR11808">
    <property type="entry name" value="TRANS-SULFURATION ENZYME FAMILY MEMBER"/>
    <property type="match status" value="1"/>
</dbReference>
<reference evidence="6 7" key="1">
    <citation type="journal article" date="2014" name="BMC Genomics">
        <title>Comparison of environmental and isolate Sulfobacillus genomes reveals diverse carbon, sulfur, nitrogen, and hydrogen metabolisms.</title>
        <authorList>
            <person name="Justice N.B."/>
            <person name="Norman A."/>
            <person name="Brown C.T."/>
            <person name="Singh A."/>
            <person name="Thomas B.C."/>
            <person name="Banfield J.F."/>
        </authorList>
    </citation>
    <scope>NUCLEOTIDE SEQUENCE [LARGE SCALE GENOMIC DNA]</scope>
    <source>
        <strain evidence="6">AMDSBA1</strain>
    </source>
</reference>
<comment type="cofactor">
    <cofactor evidence="1 5">
        <name>pyridoxal 5'-phosphate</name>
        <dbReference type="ChEBI" id="CHEBI:597326"/>
    </cofactor>
</comment>
<proteinExistence type="inferred from homology"/>
<dbReference type="GO" id="GO:0030170">
    <property type="term" value="F:pyridoxal phosphate binding"/>
    <property type="evidence" value="ECO:0007669"/>
    <property type="project" value="InterPro"/>
</dbReference>
<comment type="similarity">
    <text evidence="2 5">Belongs to the trans-sulfuration enzymes family.</text>
</comment>
<dbReference type="Pfam" id="PF01053">
    <property type="entry name" value="Cys_Met_Meta_PP"/>
    <property type="match status" value="1"/>
</dbReference>
<dbReference type="InterPro" id="IPR015421">
    <property type="entry name" value="PyrdxlP-dep_Trfase_major"/>
</dbReference>
<dbReference type="InterPro" id="IPR015422">
    <property type="entry name" value="PyrdxlP-dep_Trfase_small"/>
</dbReference>
<evidence type="ECO:0000256" key="1">
    <source>
        <dbReference type="ARBA" id="ARBA00001933"/>
    </source>
</evidence>
<dbReference type="EMBL" id="PXYT01000009">
    <property type="protein sequence ID" value="PSR30600.1"/>
    <property type="molecule type" value="Genomic_DNA"/>
</dbReference>
<dbReference type="InterPro" id="IPR015424">
    <property type="entry name" value="PyrdxlP-dep_Trfase"/>
</dbReference>
<accession>A0A2T2X7X0</accession>
<dbReference type="Proteomes" id="UP000242699">
    <property type="component" value="Unassembled WGS sequence"/>
</dbReference>
<dbReference type="GO" id="GO:0019346">
    <property type="term" value="P:transsulfuration"/>
    <property type="evidence" value="ECO:0007669"/>
    <property type="project" value="InterPro"/>
</dbReference>
<keyword evidence="3 4" id="KW-0663">Pyridoxal phosphate</keyword>
<evidence type="ECO:0000313" key="7">
    <source>
        <dbReference type="Proteomes" id="UP000242699"/>
    </source>
</evidence>
<protein>
    <submittedName>
        <fullName evidence="6">Cystathionine gamma-synthase</fullName>
    </submittedName>
</protein>
<sequence>MSTAHPSDNHPAWGFSTQAIHRSRSPLDGSRAATMPIYQTSTYTQPLDGSAQQYEYARGDSPNREALEDTLASLEKGRFAVAFGSGMAACDAILRTLHPGDHVLAGQDLYGGVYRLFEKVYRPQGYDIDYCNFDDGTWIRQIRPQTRLVWLETPTNPLLMVTDIEEVAKQAHLHQLTVVIDNTFASPYLQNPLVWGADLVVHSMTKYIAGHSDVIGGAVIGNDQSWRDQLKFLRNAAGPILSPFDAWLILRGLKTLALRMEQHSRNAEHLVEFLGNHARVEQIYYPWTQPISHKQMGAGGGMISFVLKDGTTDRVYNVLRNLRLFQVAESLGGVESLVSHPATMTHSAVPEEERNQRGIVSGLVRLSVGIEEAKDLIADWEQALL</sequence>
<evidence type="ECO:0000256" key="5">
    <source>
        <dbReference type="RuleBase" id="RU362118"/>
    </source>
</evidence>
<evidence type="ECO:0000256" key="4">
    <source>
        <dbReference type="PIRSR" id="PIRSR001434-2"/>
    </source>
</evidence>
<gene>
    <name evidence="6" type="ORF">C7B43_05850</name>
</gene>
<dbReference type="PIRSF" id="PIRSF001434">
    <property type="entry name" value="CGS"/>
    <property type="match status" value="1"/>
</dbReference>